<feature type="compositionally biased region" description="Polar residues" evidence="1">
    <location>
        <begin position="79"/>
        <end position="94"/>
    </location>
</feature>
<gene>
    <name evidence="2" type="ORF">QYM36_004514</name>
</gene>
<comment type="caution">
    <text evidence="2">The sequence shown here is derived from an EMBL/GenBank/DDBJ whole genome shotgun (WGS) entry which is preliminary data.</text>
</comment>
<organism evidence="2 3">
    <name type="scientific">Artemia franciscana</name>
    <name type="common">Brine shrimp</name>
    <name type="synonym">Artemia sanfranciscana</name>
    <dbReference type="NCBI Taxonomy" id="6661"/>
    <lineage>
        <taxon>Eukaryota</taxon>
        <taxon>Metazoa</taxon>
        <taxon>Ecdysozoa</taxon>
        <taxon>Arthropoda</taxon>
        <taxon>Crustacea</taxon>
        <taxon>Branchiopoda</taxon>
        <taxon>Anostraca</taxon>
        <taxon>Artemiidae</taxon>
        <taxon>Artemia</taxon>
    </lineage>
</organism>
<accession>A0AA88I2W7</accession>
<dbReference type="EMBL" id="JAVRJZ010000007">
    <property type="protein sequence ID" value="KAK2720650.1"/>
    <property type="molecule type" value="Genomic_DNA"/>
</dbReference>
<proteinExistence type="predicted"/>
<sequence length="158" mass="17403">MSLSGAQKRKLAALKKENKAEKQSSLSRCIKKQKPSPCGPVQQTEQAGKETPQRTATPVAGLSEPQFRRHAPQDEEHCQSSNPTDISLSSLDPSSQPKLVQYPAQVTANGKPKRSLNASYYGKHPWLEYSVPSRMIMFTASAADTLAAHLLFWAEVRV</sequence>
<feature type="region of interest" description="Disordered" evidence="1">
    <location>
        <begin position="1"/>
        <end position="94"/>
    </location>
</feature>
<reference evidence="2" key="1">
    <citation type="submission" date="2023-07" db="EMBL/GenBank/DDBJ databases">
        <title>Chromosome-level genome assembly of Artemia franciscana.</title>
        <authorList>
            <person name="Jo E."/>
        </authorList>
    </citation>
    <scope>NUCLEOTIDE SEQUENCE</scope>
    <source>
        <tissue evidence="2">Whole body</tissue>
    </source>
</reference>
<dbReference type="Proteomes" id="UP001187531">
    <property type="component" value="Unassembled WGS sequence"/>
</dbReference>
<name>A0AA88I2W7_ARTSF</name>
<dbReference type="AlphaFoldDB" id="A0AA88I2W7"/>
<evidence type="ECO:0000313" key="3">
    <source>
        <dbReference type="Proteomes" id="UP001187531"/>
    </source>
</evidence>
<evidence type="ECO:0000313" key="2">
    <source>
        <dbReference type="EMBL" id="KAK2720650.1"/>
    </source>
</evidence>
<keyword evidence="3" id="KW-1185">Reference proteome</keyword>
<protein>
    <submittedName>
        <fullName evidence="2">Uncharacterized protein</fullName>
    </submittedName>
</protein>
<evidence type="ECO:0000256" key="1">
    <source>
        <dbReference type="SAM" id="MobiDB-lite"/>
    </source>
</evidence>